<dbReference type="GO" id="GO:0006508">
    <property type="term" value="P:proteolysis"/>
    <property type="evidence" value="ECO:0007669"/>
    <property type="project" value="UniProtKB-KW"/>
</dbReference>
<name>A0A098DI72_GIBZE</name>
<organism evidence="12 14">
    <name type="scientific">Gibberella zeae (strain ATCC MYA-4620 / CBS 123657 / FGSC 9075 / NRRL 31084 / PH-1)</name>
    <name type="common">Wheat head blight fungus</name>
    <name type="synonym">Fusarium graminearum</name>
    <dbReference type="NCBI Taxonomy" id="229533"/>
    <lineage>
        <taxon>Eukaryota</taxon>
        <taxon>Fungi</taxon>
        <taxon>Dikarya</taxon>
        <taxon>Ascomycota</taxon>
        <taxon>Pezizomycotina</taxon>
        <taxon>Sordariomycetes</taxon>
        <taxon>Hypocreomycetidae</taxon>
        <taxon>Hypocreales</taxon>
        <taxon>Nectriaceae</taxon>
        <taxon>Fusarium</taxon>
    </lineage>
</organism>
<evidence type="ECO:0000313" key="13">
    <source>
        <dbReference type="EnsemblFungi" id="CEF78658"/>
    </source>
</evidence>
<dbReference type="AlphaFoldDB" id="A0A098DI72"/>
<gene>
    <name evidence="13" type="primary">FG03790.1</name>
    <name evidence="12" type="ORF">FGRAMPH1_01T13711</name>
</gene>
<proteinExistence type="inferred from homology"/>
<dbReference type="VEuPathDB" id="FungiDB:FGRAMPH1_01G13711"/>
<dbReference type="eggNOG" id="ENOG502RYKG">
    <property type="taxonomic scope" value="Eukaryota"/>
</dbReference>
<dbReference type="EnsemblFungi" id="CEF78658">
    <property type="protein sequence ID" value="CEF78658"/>
    <property type="gene ID" value="FGRRES_03790_M"/>
</dbReference>
<accession>A0A0E0S583</accession>
<evidence type="ECO:0000256" key="1">
    <source>
        <dbReference type="ARBA" id="ARBA00003174"/>
    </source>
</evidence>
<evidence type="ECO:0000256" key="7">
    <source>
        <dbReference type="ARBA" id="ARBA00022833"/>
    </source>
</evidence>
<accession>A0A098DI72</accession>
<evidence type="ECO:0000256" key="4">
    <source>
        <dbReference type="ARBA" id="ARBA00022723"/>
    </source>
</evidence>
<keyword evidence="5 10" id="KW-0732">Signal</keyword>
<keyword evidence="7" id="KW-0862">Zinc</keyword>
<feature type="chain" id="PRO_5010018675" evidence="10">
    <location>
        <begin position="19"/>
        <end position="280"/>
    </location>
</feature>
<evidence type="ECO:0000259" key="11">
    <source>
        <dbReference type="Pfam" id="PF05572"/>
    </source>
</evidence>
<dbReference type="SUPFAM" id="SSF55486">
    <property type="entry name" value="Metalloproteases ('zincins'), catalytic domain"/>
    <property type="match status" value="1"/>
</dbReference>
<evidence type="ECO:0000256" key="8">
    <source>
        <dbReference type="ARBA" id="ARBA00023049"/>
    </source>
</evidence>
<feature type="signal peptide" evidence="10">
    <location>
        <begin position="1"/>
        <end position="18"/>
    </location>
</feature>
<dbReference type="MEROPS" id="M43.008"/>
<sequence length="280" mass="31258">MHIRSTLTLGLLANTATAVLTSCGTKGSSKALQDLSKDLQSEPLTVRDQGKNIEVKTFVHIVAASEKEEDGYLTDDTVNSEIELLNKSYKPWNFSFKLAKITRTINETWAYNYGDWPGGKDTEPEMRAALREGSYRDLNLFFVTDMVPRGKCELPVPGATDDTVLADGCIMKPKTRGVLPPTFDQVTIHEVGHWFGLEHTFHNGCEEPGDYVDDTPYEASPVQFGNCAEPGRNTCPDKPGLDPVDNYMTYVDYDCGPLRFTPGQAERMHKLWKLRADSKI</sequence>
<evidence type="ECO:0000256" key="2">
    <source>
        <dbReference type="ARBA" id="ARBA00008721"/>
    </source>
</evidence>
<dbReference type="InterPro" id="IPR024079">
    <property type="entry name" value="MetalloPept_cat_dom_sf"/>
</dbReference>
<evidence type="ECO:0000256" key="9">
    <source>
        <dbReference type="ARBA" id="ARBA00023157"/>
    </source>
</evidence>
<dbReference type="EMBL" id="HG970333">
    <property type="protein sequence ID" value="CEF78658.1"/>
    <property type="molecule type" value="Genomic_DNA"/>
</dbReference>
<dbReference type="InterPro" id="IPR008754">
    <property type="entry name" value="Peptidase_M43"/>
</dbReference>
<evidence type="ECO:0000256" key="3">
    <source>
        <dbReference type="ARBA" id="ARBA00022670"/>
    </source>
</evidence>
<comment type="similarity">
    <text evidence="2">Belongs to the peptidase M43B family.</text>
</comment>
<dbReference type="PROSITE" id="PS51257">
    <property type="entry name" value="PROKAR_LIPOPROTEIN"/>
    <property type="match status" value="1"/>
</dbReference>
<dbReference type="CDD" id="cd04275">
    <property type="entry name" value="ZnMc_pappalysin_like"/>
    <property type="match status" value="1"/>
</dbReference>
<dbReference type="Proteomes" id="UP000070720">
    <property type="component" value="Chromosome 2"/>
</dbReference>
<keyword evidence="14" id="KW-1185">Reference proteome</keyword>
<evidence type="ECO:0000256" key="6">
    <source>
        <dbReference type="ARBA" id="ARBA00022801"/>
    </source>
</evidence>
<protein>
    <submittedName>
        <fullName evidence="12">Chromosome 2, complete genome</fullName>
    </submittedName>
</protein>
<evidence type="ECO:0000256" key="5">
    <source>
        <dbReference type="ARBA" id="ARBA00022729"/>
    </source>
</evidence>
<reference evidence="13 14" key="2">
    <citation type="journal article" date="2010" name="Nature">
        <title>Comparative genomics reveals mobile pathogenicity chromosomes in Fusarium.</title>
        <authorList>
            <person name="Ma L.J."/>
            <person name="van der Does H.C."/>
            <person name="Borkovich K.A."/>
            <person name="Coleman J.J."/>
            <person name="Daboussi M.J."/>
            <person name="Di Pietro A."/>
            <person name="Dufresne M."/>
            <person name="Freitag M."/>
            <person name="Grabherr M."/>
            <person name="Henrissat B."/>
            <person name="Houterman P.M."/>
            <person name="Kang S."/>
            <person name="Shim W.B."/>
            <person name="Woloshuk C."/>
            <person name="Xie X."/>
            <person name="Xu J.R."/>
            <person name="Antoniw J."/>
            <person name="Baker S.E."/>
            <person name="Bluhm B.H."/>
            <person name="Breakspear A."/>
            <person name="Brown D.W."/>
            <person name="Butchko R.A."/>
            <person name="Chapman S."/>
            <person name="Coulson R."/>
            <person name="Coutinho P.M."/>
            <person name="Danchin E.G."/>
            <person name="Diener A."/>
            <person name="Gale L.R."/>
            <person name="Gardiner D.M."/>
            <person name="Goff S."/>
            <person name="Hammond-Kosack K.E."/>
            <person name="Hilburn K."/>
            <person name="Hua-Van A."/>
            <person name="Jonkers W."/>
            <person name="Kazan K."/>
            <person name="Kodira C.D."/>
            <person name="Koehrsen M."/>
            <person name="Kumar L."/>
            <person name="Lee Y.H."/>
            <person name="Li L."/>
            <person name="Manners J.M."/>
            <person name="Miranda-Saavedra D."/>
            <person name="Mukherjee M."/>
            <person name="Park G."/>
            <person name="Park J."/>
            <person name="Park S.Y."/>
            <person name="Proctor R.H."/>
            <person name="Regev A."/>
            <person name="Ruiz-Roldan M.C."/>
            <person name="Sain D."/>
            <person name="Sakthikumar S."/>
            <person name="Sykes S."/>
            <person name="Schwartz D.C."/>
            <person name="Turgeon B.G."/>
            <person name="Wapinski I."/>
            <person name="Yoder O."/>
            <person name="Young S."/>
            <person name="Zeng Q."/>
            <person name="Zhou S."/>
            <person name="Galagan J."/>
            <person name="Cuomo C.A."/>
            <person name="Kistler H.C."/>
            <person name="Rep M."/>
        </authorList>
    </citation>
    <scope>GENOME REANNOTATION</scope>
    <source>
        <strain evidence="14">ATCC MYA-4620 / CBS 123657 / FGSC 9075 / NRRL 31084 / PH-1</strain>
        <strain evidence="13">PH-1 / ATCC MYA-4620 / FGSC 9075 / NRRL 31084</strain>
    </source>
</reference>
<dbReference type="Pfam" id="PF05572">
    <property type="entry name" value="Peptidase_M43"/>
    <property type="match status" value="1"/>
</dbReference>
<reference evidence="12 14" key="3">
    <citation type="journal article" date="2015" name="BMC Genomics">
        <title>The completed genome sequence of the pathogenic ascomycete fungus Fusarium graminearum.</title>
        <authorList>
            <person name="King R."/>
            <person name="Urban M."/>
            <person name="Hammond-Kosack M.C."/>
            <person name="Hassani-Pak K."/>
            <person name="Hammond-Kosack K.E."/>
        </authorList>
    </citation>
    <scope>NUCLEOTIDE SEQUENCE [LARGE SCALE GENOMIC DNA]</scope>
    <source>
        <strain evidence="14">ATCC MYA-4620 / CBS 123657 / FGSC 9075 / NRRL 31084 / PH-1</strain>
        <strain evidence="12">PH-1</strain>
    </source>
</reference>
<dbReference type="InParanoid" id="A0A098DI72"/>
<dbReference type="GO" id="GO:0008237">
    <property type="term" value="F:metallopeptidase activity"/>
    <property type="evidence" value="ECO:0007669"/>
    <property type="project" value="UniProtKB-KW"/>
</dbReference>
<evidence type="ECO:0000313" key="14">
    <source>
        <dbReference type="Proteomes" id="UP000070720"/>
    </source>
</evidence>
<dbReference type="PANTHER" id="PTHR47466">
    <property type="match status" value="1"/>
</dbReference>
<evidence type="ECO:0000313" key="12">
    <source>
        <dbReference type="EMBL" id="CEF78658.1"/>
    </source>
</evidence>
<keyword evidence="4" id="KW-0479">Metal-binding</keyword>
<keyword evidence="9" id="KW-1015">Disulfide bond</keyword>
<feature type="domain" description="Peptidase M43 pregnancy-associated plasma-A" evidence="11">
    <location>
        <begin position="185"/>
        <end position="270"/>
    </location>
</feature>
<reference evidence="13 14" key="1">
    <citation type="journal article" date="2007" name="Science">
        <title>The Fusarium graminearum genome reveals a link between localized polymorphism and pathogen specialization.</title>
        <authorList>
            <person name="Cuomo C.A."/>
            <person name="Gueldener U."/>
            <person name="Xu J.-R."/>
            <person name="Trail F."/>
            <person name="Turgeon B.G."/>
            <person name="Di Pietro A."/>
            <person name="Walton J.D."/>
            <person name="Ma L.-J."/>
            <person name="Baker S.E."/>
            <person name="Rep M."/>
            <person name="Adam G."/>
            <person name="Antoniw J."/>
            <person name="Baldwin T."/>
            <person name="Calvo S.E."/>
            <person name="Chang Y.-L."/>
            <person name="DeCaprio D."/>
            <person name="Gale L.R."/>
            <person name="Gnerre S."/>
            <person name="Goswami R.S."/>
            <person name="Hammond-Kosack K."/>
            <person name="Harris L.J."/>
            <person name="Hilburn K."/>
            <person name="Kennell J.C."/>
            <person name="Kroken S."/>
            <person name="Magnuson J.K."/>
            <person name="Mannhaupt G."/>
            <person name="Mauceli E.W."/>
            <person name="Mewes H.-W."/>
            <person name="Mitterbauer R."/>
            <person name="Muehlbauer G."/>
            <person name="Muensterkoetter M."/>
            <person name="Nelson D."/>
            <person name="O'Donnell K."/>
            <person name="Ouellet T."/>
            <person name="Qi W."/>
            <person name="Quesneville H."/>
            <person name="Roncero M.I.G."/>
            <person name="Seong K.-Y."/>
            <person name="Tetko I.V."/>
            <person name="Urban M."/>
            <person name="Waalwijk C."/>
            <person name="Ward T.J."/>
            <person name="Yao J."/>
            <person name="Birren B.W."/>
            <person name="Kistler H.C."/>
        </authorList>
    </citation>
    <scope>NUCLEOTIDE SEQUENCE [LARGE SCALE GENOMIC DNA]</scope>
    <source>
        <strain evidence="14">ATCC MYA-4620 / CBS 123657 / FGSC 9075 / NRRL 31084 / PH-1</strain>
        <strain evidence="13">PH-1 / ATCC MYA-4620 / FGSC 9075 / NRRL 31084</strain>
    </source>
</reference>
<reference evidence="13" key="4">
    <citation type="submission" date="2017-01" db="UniProtKB">
        <authorList>
            <consortium name="EnsemblFungi"/>
        </authorList>
    </citation>
    <scope>IDENTIFICATION</scope>
    <source>
        <strain evidence="13">PH-1 / ATCC MYA-4620 / FGSC 9075 / NRRL 31084</strain>
    </source>
</reference>
<dbReference type="PANTHER" id="PTHR47466:SF1">
    <property type="entry name" value="METALLOPROTEASE MEP1 (AFU_ORTHOLOGUE AFUA_1G07730)-RELATED"/>
    <property type="match status" value="1"/>
</dbReference>
<keyword evidence="3" id="KW-0645">Protease</keyword>
<evidence type="ECO:0000256" key="10">
    <source>
        <dbReference type="SAM" id="SignalP"/>
    </source>
</evidence>
<keyword evidence="8" id="KW-0482">Metalloprotease</keyword>
<dbReference type="GO" id="GO:0046872">
    <property type="term" value="F:metal ion binding"/>
    <property type="evidence" value="ECO:0007669"/>
    <property type="project" value="UniProtKB-KW"/>
</dbReference>
<comment type="function">
    <text evidence="1">Secreted metalloproteinase that allows assimilation of proteinaceous substrates.</text>
</comment>
<dbReference type="Gene3D" id="3.40.390.10">
    <property type="entry name" value="Collagenase (Catalytic Domain)"/>
    <property type="match status" value="1"/>
</dbReference>
<keyword evidence="6" id="KW-0378">Hydrolase</keyword>